<dbReference type="STRING" id="1105367.CG50_11460"/>
<dbReference type="CDD" id="cd07043">
    <property type="entry name" value="STAS_anti-anti-sigma_factors"/>
    <property type="match status" value="1"/>
</dbReference>
<dbReference type="PANTHER" id="PTHR33495">
    <property type="entry name" value="ANTI-SIGMA FACTOR ANTAGONIST TM_1081-RELATED-RELATED"/>
    <property type="match status" value="1"/>
</dbReference>
<keyword evidence="5" id="KW-1185">Reference proteome</keyword>
<dbReference type="PROSITE" id="PS50801">
    <property type="entry name" value="STAS"/>
    <property type="match status" value="1"/>
</dbReference>
<feature type="domain" description="STAS" evidence="3">
    <location>
        <begin position="21"/>
        <end position="110"/>
    </location>
</feature>
<dbReference type="eggNOG" id="COG1366">
    <property type="taxonomic scope" value="Bacteria"/>
</dbReference>
<dbReference type="AlphaFoldDB" id="A0A086Y3H8"/>
<organism evidence="4 5">
    <name type="scientific">Paenirhodobacter enshiensis</name>
    <dbReference type="NCBI Taxonomy" id="1105367"/>
    <lineage>
        <taxon>Bacteria</taxon>
        <taxon>Pseudomonadati</taxon>
        <taxon>Pseudomonadota</taxon>
        <taxon>Alphaproteobacteria</taxon>
        <taxon>Rhodobacterales</taxon>
        <taxon>Rhodobacter group</taxon>
        <taxon>Paenirhodobacter</taxon>
    </lineage>
</organism>
<dbReference type="GO" id="GO:0043856">
    <property type="term" value="F:anti-sigma factor antagonist activity"/>
    <property type="evidence" value="ECO:0007669"/>
    <property type="project" value="InterPro"/>
</dbReference>
<comment type="similarity">
    <text evidence="1 2">Belongs to the anti-sigma-factor antagonist family.</text>
</comment>
<dbReference type="InterPro" id="IPR002645">
    <property type="entry name" value="STAS_dom"/>
</dbReference>
<evidence type="ECO:0000256" key="1">
    <source>
        <dbReference type="ARBA" id="ARBA00009013"/>
    </source>
</evidence>
<dbReference type="PANTHER" id="PTHR33495:SF2">
    <property type="entry name" value="ANTI-SIGMA FACTOR ANTAGONIST TM_1081-RELATED"/>
    <property type="match status" value="1"/>
</dbReference>
<gene>
    <name evidence="4" type="ORF">CG50_11460</name>
</gene>
<evidence type="ECO:0000259" key="3">
    <source>
        <dbReference type="PROSITE" id="PS50801"/>
    </source>
</evidence>
<protein>
    <recommendedName>
        <fullName evidence="2">Anti-sigma factor antagonist</fullName>
    </recommendedName>
</protein>
<dbReference type="InterPro" id="IPR003658">
    <property type="entry name" value="Anti-sigma_ant"/>
</dbReference>
<evidence type="ECO:0000313" key="4">
    <source>
        <dbReference type="EMBL" id="KFI28828.1"/>
    </source>
</evidence>
<name>A0A086Y3H8_9RHOB</name>
<dbReference type="SUPFAM" id="SSF52091">
    <property type="entry name" value="SpoIIaa-like"/>
    <property type="match status" value="1"/>
</dbReference>
<dbReference type="Pfam" id="PF01740">
    <property type="entry name" value="STAS"/>
    <property type="match status" value="1"/>
</dbReference>
<evidence type="ECO:0000313" key="5">
    <source>
        <dbReference type="Proteomes" id="UP000028824"/>
    </source>
</evidence>
<proteinExistence type="inferred from homology"/>
<reference evidence="4 5" key="1">
    <citation type="submission" date="2014-03" db="EMBL/GenBank/DDBJ databases">
        <title>Genome of Paenirhodobacter enshiensis DW2-9.</title>
        <authorList>
            <person name="Wang D."/>
            <person name="Wang G."/>
        </authorList>
    </citation>
    <scope>NUCLEOTIDE SEQUENCE [LARGE SCALE GENOMIC DNA]</scope>
    <source>
        <strain evidence="4 5">DW2-9</strain>
    </source>
</reference>
<dbReference type="NCBIfam" id="TIGR00377">
    <property type="entry name" value="ant_ant_sig"/>
    <property type="match status" value="1"/>
</dbReference>
<comment type="caution">
    <text evidence="4">The sequence shown here is derived from an EMBL/GenBank/DDBJ whole genome shotgun (WGS) entry which is preliminary data.</text>
</comment>
<dbReference type="Gene3D" id="3.30.750.24">
    <property type="entry name" value="STAS domain"/>
    <property type="match status" value="1"/>
</dbReference>
<accession>A0A086Y3H8</accession>
<dbReference type="RefSeq" id="WP_036635248.1">
    <property type="nucleotide sequence ID" value="NZ_CAXYYU010000018.1"/>
</dbReference>
<dbReference type="Proteomes" id="UP000028824">
    <property type="component" value="Unassembled WGS sequence"/>
</dbReference>
<sequence>MELHVETRGEVLVVRPEGERLDAVAAIPFKEQMRGLTAGHRGPVVLDLSRVVFLDSSGLGAIVAVLKSLGMPGRLELAELQPNVDKVMRLTRMDTVFRISSSLADRLSGGWRDAG</sequence>
<dbReference type="EMBL" id="JFZB01000005">
    <property type="protein sequence ID" value="KFI28828.1"/>
    <property type="molecule type" value="Genomic_DNA"/>
</dbReference>
<dbReference type="InterPro" id="IPR036513">
    <property type="entry name" value="STAS_dom_sf"/>
</dbReference>
<evidence type="ECO:0000256" key="2">
    <source>
        <dbReference type="RuleBase" id="RU003749"/>
    </source>
</evidence>